<evidence type="ECO:0000313" key="2">
    <source>
        <dbReference type="Proteomes" id="UP001446871"/>
    </source>
</evidence>
<comment type="caution">
    <text evidence="1">The sequence shown here is derived from an EMBL/GenBank/DDBJ whole genome shotgun (WGS) entry which is preliminary data.</text>
</comment>
<protein>
    <submittedName>
        <fullName evidence="1">Uncharacterized protein</fullName>
    </submittedName>
</protein>
<keyword evidence="2" id="KW-1185">Reference proteome</keyword>
<evidence type="ECO:0000313" key="1">
    <source>
        <dbReference type="EMBL" id="KAK8052927.1"/>
    </source>
</evidence>
<reference evidence="1 2" key="1">
    <citation type="submission" date="2023-01" db="EMBL/GenBank/DDBJ databases">
        <title>Analysis of 21 Apiospora genomes using comparative genomics revels a genus with tremendous synthesis potential of carbohydrate active enzymes and secondary metabolites.</title>
        <authorList>
            <person name="Sorensen T."/>
        </authorList>
    </citation>
    <scope>NUCLEOTIDE SEQUENCE [LARGE SCALE GENOMIC DNA]</scope>
    <source>
        <strain evidence="1 2">CBS 83171</strain>
    </source>
</reference>
<dbReference type="Proteomes" id="UP001446871">
    <property type="component" value="Unassembled WGS sequence"/>
</dbReference>
<accession>A0ABR1U2K2</accession>
<organism evidence="1 2">
    <name type="scientific">Apiospora saccharicola</name>
    <dbReference type="NCBI Taxonomy" id="335842"/>
    <lineage>
        <taxon>Eukaryota</taxon>
        <taxon>Fungi</taxon>
        <taxon>Dikarya</taxon>
        <taxon>Ascomycota</taxon>
        <taxon>Pezizomycotina</taxon>
        <taxon>Sordariomycetes</taxon>
        <taxon>Xylariomycetidae</taxon>
        <taxon>Amphisphaeriales</taxon>
        <taxon>Apiosporaceae</taxon>
        <taxon>Apiospora</taxon>
    </lineage>
</organism>
<dbReference type="EMBL" id="JAQQWM010000008">
    <property type="protein sequence ID" value="KAK8052927.1"/>
    <property type="molecule type" value="Genomic_DNA"/>
</dbReference>
<name>A0ABR1U2K2_9PEZI</name>
<sequence>MLVYLHILVTARLGVYGLRRRRNAGVQYHDVEPREASPTTRKGPNRVVGRTIQLPDLDAAAPEISVPGELHHRCLASRLAPDGKDEGSDSQIEKLAAAFEADATVGPGHDGDLGLDRASRSVRWYCEDTDTK</sequence>
<gene>
    <name evidence="1" type="ORF">PG996_012228</name>
</gene>
<proteinExistence type="predicted"/>